<dbReference type="PANTHER" id="PTHR37938:SF1">
    <property type="entry name" value="BLL0215 PROTEIN"/>
    <property type="match status" value="1"/>
</dbReference>
<keyword evidence="1" id="KW-1133">Transmembrane helix</keyword>
<keyword evidence="1" id="KW-0472">Membrane</keyword>
<gene>
    <name evidence="3" type="ORF">Pla52n_45170</name>
</gene>
<protein>
    <submittedName>
        <fullName evidence="3">Bacterial membrane flanked domain protein</fullName>
    </submittedName>
</protein>
<accession>A0A5C6AMA2</accession>
<proteinExistence type="predicted"/>
<sequence length="225" mass="25008">MDTETADLTSLVYRCPMCRKAVEVDPHLTGEVITCPNCDRLFEVVPPQAHPVSADEKIDRSEILKGKEVADSEAVERTIHPVVFRRHLVGTIVCSVLLIAGVAGLSLGLSGRDVQWVSSSTLIVLSAIAAGIAALMLAKWFVESRFQSLQITNERSIYRRGIFNRSTSEVRHSDVRNLKVHQNLYERLLRFGDIAVSSAGQDDMEVVMNDIPQPNEVVDLIRSRQ</sequence>
<feature type="domain" description="YdbS-like PH" evidence="2">
    <location>
        <begin position="146"/>
        <end position="221"/>
    </location>
</feature>
<evidence type="ECO:0000259" key="2">
    <source>
        <dbReference type="Pfam" id="PF03703"/>
    </source>
</evidence>
<dbReference type="PANTHER" id="PTHR37938">
    <property type="entry name" value="BLL0215 PROTEIN"/>
    <property type="match status" value="1"/>
</dbReference>
<evidence type="ECO:0000256" key="1">
    <source>
        <dbReference type="SAM" id="Phobius"/>
    </source>
</evidence>
<dbReference type="InterPro" id="IPR005182">
    <property type="entry name" value="YdbS-like_PH"/>
</dbReference>
<evidence type="ECO:0000313" key="3">
    <source>
        <dbReference type="EMBL" id="TWU01145.1"/>
    </source>
</evidence>
<keyword evidence="4" id="KW-1185">Reference proteome</keyword>
<feature type="transmembrane region" description="Helical" evidence="1">
    <location>
        <begin position="87"/>
        <end position="109"/>
    </location>
</feature>
<dbReference type="RefSeq" id="WP_146521622.1">
    <property type="nucleotide sequence ID" value="NZ_CP151726.1"/>
</dbReference>
<feature type="transmembrane region" description="Helical" evidence="1">
    <location>
        <begin position="121"/>
        <end position="142"/>
    </location>
</feature>
<comment type="caution">
    <text evidence="3">The sequence shown here is derived from an EMBL/GenBank/DDBJ whole genome shotgun (WGS) entry which is preliminary data.</text>
</comment>
<dbReference type="AlphaFoldDB" id="A0A5C6AMA2"/>
<dbReference type="Pfam" id="PF03703">
    <property type="entry name" value="bPH_2"/>
    <property type="match status" value="1"/>
</dbReference>
<organism evidence="3 4">
    <name type="scientific">Stieleria varia</name>
    <dbReference type="NCBI Taxonomy" id="2528005"/>
    <lineage>
        <taxon>Bacteria</taxon>
        <taxon>Pseudomonadati</taxon>
        <taxon>Planctomycetota</taxon>
        <taxon>Planctomycetia</taxon>
        <taxon>Pirellulales</taxon>
        <taxon>Pirellulaceae</taxon>
        <taxon>Stieleria</taxon>
    </lineage>
</organism>
<dbReference type="OrthoDB" id="288063at2"/>
<evidence type="ECO:0000313" key="4">
    <source>
        <dbReference type="Proteomes" id="UP000320176"/>
    </source>
</evidence>
<name>A0A5C6AMA2_9BACT</name>
<keyword evidence="1" id="KW-0812">Transmembrane</keyword>
<dbReference type="EMBL" id="SJPN01000005">
    <property type="protein sequence ID" value="TWU01145.1"/>
    <property type="molecule type" value="Genomic_DNA"/>
</dbReference>
<dbReference type="Gene3D" id="2.20.28.160">
    <property type="match status" value="1"/>
</dbReference>
<dbReference type="Proteomes" id="UP000320176">
    <property type="component" value="Unassembled WGS sequence"/>
</dbReference>
<reference evidence="3 4" key="1">
    <citation type="submission" date="2019-02" db="EMBL/GenBank/DDBJ databases">
        <title>Deep-cultivation of Planctomycetes and their phenomic and genomic characterization uncovers novel biology.</title>
        <authorList>
            <person name="Wiegand S."/>
            <person name="Jogler M."/>
            <person name="Boedeker C."/>
            <person name="Pinto D."/>
            <person name="Vollmers J."/>
            <person name="Rivas-Marin E."/>
            <person name="Kohn T."/>
            <person name="Peeters S.H."/>
            <person name="Heuer A."/>
            <person name="Rast P."/>
            <person name="Oberbeckmann S."/>
            <person name="Bunk B."/>
            <person name="Jeske O."/>
            <person name="Meyerdierks A."/>
            <person name="Storesund J.E."/>
            <person name="Kallscheuer N."/>
            <person name="Luecker S."/>
            <person name="Lage O.M."/>
            <person name="Pohl T."/>
            <person name="Merkel B.J."/>
            <person name="Hornburger P."/>
            <person name="Mueller R.-W."/>
            <person name="Bruemmer F."/>
            <person name="Labrenz M."/>
            <person name="Spormann A.M."/>
            <person name="Op Den Camp H."/>
            <person name="Overmann J."/>
            <person name="Amann R."/>
            <person name="Jetten M.S.M."/>
            <person name="Mascher T."/>
            <person name="Medema M.H."/>
            <person name="Devos D.P."/>
            <person name="Kaster A.-K."/>
            <person name="Ovreas L."/>
            <person name="Rohde M."/>
            <person name="Galperin M.Y."/>
            <person name="Jogler C."/>
        </authorList>
    </citation>
    <scope>NUCLEOTIDE SEQUENCE [LARGE SCALE GENOMIC DNA]</scope>
    <source>
        <strain evidence="3 4">Pla52n</strain>
    </source>
</reference>